<evidence type="ECO:0000313" key="1">
    <source>
        <dbReference type="EMBL" id="KRM51414.1"/>
    </source>
</evidence>
<reference evidence="1 2" key="1">
    <citation type="journal article" date="2015" name="Genome Announc.">
        <title>Expanding the biotechnology potential of lactobacilli through comparative genomics of 213 strains and associated genera.</title>
        <authorList>
            <person name="Sun Z."/>
            <person name="Harris H.M."/>
            <person name="McCann A."/>
            <person name="Guo C."/>
            <person name="Argimon S."/>
            <person name="Zhang W."/>
            <person name="Yang X."/>
            <person name="Jeffery I.B."/>
            <person name="Cooney J.C."/>
            <person name="Kagawa T.F."/>
            <person name="Liu W."/>
            <person name="Song Y."/>
            <person name="Salvetti E."/>
            <person name="Wrobel A."/>
            <person name="Rasinkangas P."/>
            <person name="Parkhill J."/>
            <person name="Rea M.C."/>
            <person name="O'Sullivan O."/>
            <person name="Ritari J."/>
            <person name="Douillard F.P."/>
            <person name="Paul Ross R."/>
            <person name="Yang R."/>
            <person name="Briner A.E."/>
            <person name="Felis G.E."/>
            <person name="de Vos W.M."/>
            <person name="Barrangou R."/>
            <person name="Klaenhammer T.R."/>
            <person name="Caufield P.W."/>
            <person name="Cui Y."/>
            <person name="Zhang H."/>
            <person name="O'Toole P.W."/>
        </authorList>
    </citation>
    <scope>NUCLEOTIDE SEQUENCE [LARGE SCALE GENOMIC DNA]</scope>
    <source>
        <strain evidence="1 2">DSM 20587</strain>
    </source>
</reference>
<name>A0A8E1RJ41_LENKE</name>
<comment type="caution">
    <text evidence="1">The sequence shown here is derived from an EMBL/GenBank/DDBJ whole genome shotgun (WGS) entry which is preliminary data.</text>
</comment>
<dbReference type="EMBL" id="AYYV01000056">
    <property type="protein sequence ID" value="KRM51414.1"/>
    <property type="molecule type" value="Genomic_DNA"/>
</dbReference>
<dbReference type="Proteomes" id="UP000051164">
    <property type="component" value="Unassembled WGS sequence"/>
</dbReference>
<evidence type="ECO:0000313" key="2">
    <source>
        <dbReference type="Proteomes" id="UP000051164"/>
    </source>
</evidence>
<gene>
    <name evidence="1" type="ORF">FC95_GL001618</name>
</gene>
<protein>
    <submittedName>
        <fullName evidence="1">Uncharacterized protein</fullName>
    </submittedName>
</protein>
<dbReference type="AlphaFoldDB" id="A0A8E1RJ41"/>
<proteinExistence type="predicted"/>
<accession>A0A8E1RJ41</accession>
<organism evidence="1 2">
    <name type="scientific">Lentilactobacillus kefiri DSM 20587 = JCM 5818</name>
    <dbReference type="NCBI Taxonomy" id="1423764"/>
    <lineage>
        <taxon>Bacteria</taxon>
        <taxon>Bacillati</taxon>
        <taxon>Bacillota</taxon>
        <taxon>Bacilli</taxon>
        <taxon>Lactobacillales</taxon>
        <taxon>Lactobacillaceae</taxon>
        <taxon>Lentilactobacillus</taxon>
    </lineage>
</organism>
<sequence length="166" mass="19060">MAQHIWNMELNGIDDIIKELNDKLLKSDDSIKANFSALSKEGGLKGPKKWTLVYLLSEIYSYEYDDFAENNLYPKVFDQDNYKLVHINSDDSLGDYKGYIGNWTILEKQLATGTEDDMTKLMNALNQSELNANHKLSDSLQAGEWGSDQIRERQDNFANNVVTQLW</sequence>